<accession>A0A6S6SAR4</accession>
<evidence type="ECO:0000313" key="3">
    <source>
        <dbReference type="EMBL" id="CAA6802487.1"/>
    </source>
</evidence>
<dbReference type="SUPFAM" id="SSF81301">
    <property type="entry name" value="Nucleotidyltransferase"/>
    <property type="match status" value="1"/>
</dbReference>
<comment type="subcellular location">
    <subcellularLocation>
        <location evidence="2">Cytoplasm</location>
    </subcellularLocation>
</comment>
<organism evidence="3">
    <name type="scientific">uncultured Thiotrichaceae bacterium</name>
    <dbReference type="NCBI Taxonomy" id="298394"/>
    <lineage>
        <taxon>Bacteria</taxon>
        <taxon>Pseudomonadati</taxon>
        <taxon>Pseudomonadota</taxon>
        <taxon>Gammaproteobacteria</taxon>
        <taxon>Thiotrichales</taxon>
        <taxon>Thiotrichaceae</taxon>
        <taxon>environmental samples</taxon>
    </lineage>
</organism>
<protein>
    <recommendedName>
        <fullName evidence="2">Ribosomal silencing factor RsfS</fullName>
    </recommendedName>
</protein>
<reference evidence="3" key="1">
    <citation type="submission" date="2020-01" db="EMBL/GenBank/DDBJ databases">
        <authorList>
            <person name="Meier V. D."/>
            <person name="Meier V D."/>
        </authorList>
    </citation>
    <scope>NUCLEOTIDE SEQUENCE</scope>
    <source>
        <strain evidence="3">HLG_WM_MAG_07</strain>
    </source>
</reference>
<comment type="similarity">
    <text evidence="1 2">Belongs to the Iojap/RsfS family.</text>
</comment>
<dbReference type="InterPro" id="IPR043519">
    <property type="entry name" value="NT_sf"/>
</dbReference>
<dbReference type="GO" id="GO:0043023">
    <property type="term" value="F:ribosomal large subunit binding"/>
    <property type="evidence" value="ECO:0007669"/>
    <property type="project" value="TreeGrafter"/>
</dbReference>
<dbReference type="HAMAP" id="MF_01477">
    <property type="entry name" value="Iojap_RsfS"/>
    <property type="match status" value="1"/>
</dbReference>
<dbReference type="InterPro" id="IPR004394">
    <property type="entry name" value="Iojap/RsfS/C7orf30"/>
</dbReference>
<evidence type="ECO:0000256" key="2">
    <source>
        <dbReference type="HAMAP-Rule" id="MF_01477"/>
    </source>
</evidence>
<dbReference type="NCBIfam" id="TIGR00090">
    <property type="entry name" value="rsfS_iojap_ybeB"/>
    <property type="match status" value="1"/>
</dbReference>
<proteinExistence type="inferred from homology"/>
<keyword evidence="2" id="KW-0963">Cytoplasm</keyword>
<dbReference type="GO" id="GO:0090071">
    <property type="term" value="P:negative regulation of ribosome biogenesis"/>
    <property type="evidence" value="ECO:0007669"/>
    <property type="project" value="UniProtKB-UniRule"/>
</dbReference>
<comment type="subunit">
    <text evidence="2">Interacts with ribosomal protein uL14 (rplN).</text>
</comment>
<evidence type="ECO:0000256" key="1">
    <source>
        <dbReference type="ARBA" id="ARBA00010574"/>
    </source>
</evidence>
<sequence length="116" mass="12974">MEKVSLLKMVQESLDDMKAQDVRILDVSDKSTITETIIIATGTSSRHVKAVANRVVMDAKHNGHPPLGIEGEQGSDWVLVDLDEIVLHVMIQQTRDFYNLEKLWSTQPVDESTSKA</sequence>
<dbReference type="PANTHER" id="PTHR21043">
    <property type="entry name" value="IOJAP SUPERFAMILY ORTHOLOG"/>
    <property type="match status" value="1"/>
</dbReference>
<dbReference type="EMBL" id="CACVAY010000012">
    <property type="protein sequence ID" value="CAA6802487.1"/>
    <property type="molecule type" value="Genomic_DNA"/>
</dbReference>
<name>A0A6S6SAR4_9GAMM</name>
<dbReference type="Gene3D" id="3.30.460.10">
    <property type="entry name" value="Beta Polymerase, domain 2"/>
    <property type="match status" value="1"/>
</dbReference>
<keyword evidence="2" id="KW-0810">Translation regulation</keyword>
<dbReference type="GO" id="GO:0017148">
    <property type="term" value="P:negative regulation of translation"/>
    <property type="evidence" value="ECO:0007669"/>
    <property type="project" value="UniProtKB-UniRule"/>
</dbReference>
<dbReference type="AlphaFoldDB" id="A0A6S6SAR4"/>
<dbReference type="GO" id="GO:0042256">
    <property type="term" value="P:cytosolic ribosome assembly"/>
    <property type="evidence" value="ECO:0007669"/>
    <property type="project" value="UniProtKB-UniRule"/>
</dbReference>
<keyword evidence="2" id="KW-0678">Repressor</keyword>
<dbReference type="GO" id="GO:0005737">
    <property type="term" value="C:cytoplasm"/>
    <property type="evidence" value="ECO:0007669"/>
    <property type="project" value="UniProtKB-SubCell"/>
</dbReference>
<dbReference type="Pfam" id="PF02410">
    <property type="entry name" value="RsfS"/>
    <property type="match status" value="1"/>
</dbReference>
<gene>
    <name evidence="2" type="primary">rsfS</name>
    <name evidence="3" type="ORF">HELGO_WM10926</name>
</gene>
<dbReference type="PANTHER" id="PTHR21043:SF0">
    <property type="entry name" value="MITOCHONDRIAL ASSEMBLY OF RIBOSOMAL LARGE SUBUNIT PROTEIN 1"/>
    <property type="match status" value="1"/>
</dbReference>
<comment type="function">
    <text evidence="2">Functions as a ribosomal silencing factor. Interacts with ribosomal protein uL14 (rplN), blocking formation of intersubunit bridge B8. Prevents association of the 30S and 50S ribosomal subunits and the formation of functional ribosomes, thus repressing translation.</text>
</comment>